<dbReference type="EMBL" id="MRZU01000004">
    <property type="protein sequence ID" value="OUJ18392.1"/>
    <property type="molecule type" value="Genomic_DNA"/>
</dbReference>
<evidence type="ECO:0000313" key="3">
    <source>
        <dbReference type="EMBL" id="OUJ18392.1"/>
    </source>
</evidence>
<protein>
    <submittedName>
        <fullName evidence="3">Pilin/Flagellin PilA family</fullName>
    </submittedName>
</protein>
<dbReference type="RefSeq" id="WP_086637673.1">
    <property type="nucleotide sequence ID" value="NZ_MRZU01000004.1"/>
</dbReference>
<keyword evidence="3" id="KW-0969">Cilium</keyword>
<evidence type="ECO:0000259" key="2">
    <source>
        <dbReference type="Pfam" id="PF07790"/>
    </source>
</evidence>
<gene>
    <name evidence="3" type="ORF">AMET1_1308</name>
</gene>
<feature type="transmembrane region" description="Helical" evidence="1">
    <location>
        <begin position="20"/>
        <end position="44"/>
    </location>
</feature>
<dbReference type="PANTHER" id="PTHR38138">
    <property type="entry name" value="VNG6441H"/>
    <property type="match status" value="1"/>
</dbReference>
<reference evidence="3 4" key="1">
    <citation type="submission" date="2016-12" db="EMBL/GenBank/DDBJ databases">
        <title>Discovery of methanogenic haloarchaea.</title>
        <authorList>
            <person name="Sorokin D.Y."/>
            <person name="Makarova K.S."/>
            <person name="Abbas B."/>
            <person name="Ferrer M."/>
            <person name="Golyshin P.N."/>
        </authorList>
    </citation>
    <scope>NUCLEOTIDE SEQUENCE [LARGE SCALE GENOMIC DNA]</scope>
    <source>
        <strain evidence="3">AMET1</strain>
    </source>
</reference>
<sequence>MDFNKIKSDLKKEDGVSPVVGVILMVAIVVLLAAIVAAFVFGVVTIPSPTPQASLAVDDATWEDEKLNVTLLHQSGSTLDALDTKIVITDLNNTDNVNTTTLSDWSNVEDDWSTGERINITIEDDDFKDYPDEIEVRVIDEPSGGTISVMTSTVTEL</sequence>
<keyword evidence="1" id="KW-0812">Transmembrane</keyword>
<comment type="caution">
    <text evidence="3">The sequence shown here is derived from an EMBL/GenBank/DDBJ whole genome shotgun (WGS) entry which is preliminary data.</text>
</comment>
<dbReference type="PANTHER" id="PTHR38138:SF1">
    <property type="entry name" value="ARCHAEAL TYPE IV PILIN N-TERMINAL DOMAIN-CONTAINING PROTEIN"/>
    <property type="match status" value="1"/>
</dbReference>
<proteinExistence type="predicted"/>
<dbReference type="InterPro" id="IPR013373">
    <property type="entry name" value="Flagellin/pilin_N_arc"/>
</dbReference>
<keyword evidence="1" id="KW-1133">Transmembrane helix</keyword>
<keyword evidence="3" id="KW-0282">Flagellum</keyword>
<name>A0A1Y3GAC1_9EURY</name>
<accession>A0A1Y3GAC1</accession>
<dbReference type="Pfam" id="PF07790">
    <property type="entry name" value="Pilin_N"/>
    <property type="match status" value="1"/>
</dbReference>
<keyword evidence="3" id="KW-0966">Cell projection</keyword>
<keyword evidence="4" id="KW-1185">Reference proteome</keyword>
<evidence type="ECO:0000256" key="1">
    <source>
        <dbReference type="SAM" id="Phobius"/>
    </source>
</evidence>
<dbReference type="AlphaFoldDB" id="A0A1Y3GAC1"/>
<dbReference type="NCBIfam" id="TIGR02537">
    <property type="entry name" value="arch_flag_Nterm"/>
    <property type="match status" value="1"/>
</dbReference>
<organism evidence="3 4">
    <name type="scientific">Methanonatronarchaeum thermophilum</name>
    <dbReference type="NCBI Taxonomy" id="1927129"/>
    <lineage>
        <taxon>Archaea</taxon>
        <taxon>Methanobacteriati</taxon>
        <taxon>Methanobacteriota</taxon>
        <taxon>Methanonatronarchaeia</taxon>
        <taxon>Methanonatronarchaeales</taxon>
        <taxon>Methanonatronarchaeaceae</taxon>
        <taxon>Methanonatronarchaeum</taxon>
    </lineage>
</organism>
<dbReference type="InterPro" id="IPR012859">
    <property type="entry name" value="Pilin_N_archaeal"/>
</dbReference>
<keyword evidence="1" id="KW-0472">Membrane</keyword>
<evidence type="ECO:0000313" key="4">
    <source>
        <dbReference type="Proteomes" id="UP000195137"/>
    </source>
</evidence>
<feature type="domain" description="Archaeal Type IV pilin N-terminal" evidence="2">
    <location>
        <begin position="14"/>
        <end position="90"/>
    </location>
</feature>
<dbReference type="Proteomes" id="UP000195137">
    <property type="component" value="Unassembled WGS sequence"/>
</dbReference>